<evidence type="ECO:0000256" key="1">
    <source>
        <dbReference type="ARBA" id="ARBA00008356"/>
    </source>
</evidence>
<keyword evidence="2" id="KW-0131">Cell cycle</keyword>
<dbReference type="GO" id="GO:0071163">
    <property type="term" value="P:DNA replication preinitiation complex assembly"/>
    <property type="evidence" value="ECO:0000318"/>
    <property type="project" value="GO_Central"/>
</dbReference>
<dbReference type="InterPro" id="IPR045173">
    <property type="entry name" value="Cdt1"/>
</dbReference>
<keyword evidence="6" id="KW-1185">Reference proteome</keyword>
<comment type="similarity">
    <text evidence="1">Belongs to the Cdt1 family.</text>
</comment>
<dbReference type="Gene3D" id="1.10.10.1420">
    <property type="entry name" value="DNA replication factor Cdt1, C-terminal WH domain"/>
    <property type="match status" value="1"/>
</dbReference>
<dbReference type="OMA" id="RCEMEDH"/>
<dbReference type="GO" id="GO:0003677">
    <property type="term" value="F:DNA binding"/>
    <property type="evidence" value="ECO:0000318"/>
    <property type="project" value="GO_Central"/>
</dbReference>
<dbReference type="PANTHER" id="PTHR28637">
    <property type="entry name" value="DNA REPLICATION FACTOR CDT1"/>
    <property type="match status" value="1"/>
</dbReference>
<reference evidence="5 6" key="1">
    <citation type="journal article" date="2008" name="Nature">
        <title>The genome of the model beetle and pest Tribolium castaneum.</title>
        <authorList>
            <consortium name="Tribolium Genome Sequencing Consortium"/>
            <person name="Richards S."/>
            <person name="Gibbs R.A."/>
            <person name="Weinstock G.M."/>
            <person name="Brown S.J."/>
            <person name="Denell R."/>
            <person name="Beeman R.W."/>
            <person name="Gibbs R."/>
            <person name="Beeman R.W."/>
            <person name="Brown S.J."/>
            <person name="Bucher G."/>
            <person name="Friedrich M."/>
            <person name="Grimmelikhuijzen C.J."/>
            <person name="Klingler M."/>
            <person name="Lorenzen M."/>
            <person name="Richards S."/>
            <person name="Roth S."/>
            <person name="Schroder R."/>
            <person name="Tautz D."/>
            <person name="Zdobnov E.M."/>
            <person name="Muzny D."/>
            <person name="Gibbs R.A."/>
            <person name="Weinstock G.M."/>
            <person name="Attaway T."/>
            <person name="Bell S."/>
            <person name="Buhay C.J."/>
            <person name="Chandrabose M.N."/>
            <person name="Chavez D."/>
            <person name="Clerk-Blankenburg K.P."/>
            <person name="Cree A."/>
            <person name="Dao M."/>
            <person name="Davis C."/>
            <person name="Chacko J."/>
            <person name="Dinh H."/>
            <person name="Dugan-Rocha S."/>
            <person name="Fowler G."/>
            <person name="Garner T.T."/>
            <person name="Garnes J."/>
            <person name="Gnirke A."/>
            <person name="Hawes A."/>
            <person name="Hernandez J."/>
            <person name="Hines S."/>
            <person name="Holder M."/>
            <person name="Hume J."/>
            <person name="Jhangiani S.N."/>
            <person name="Joshi V."/>
            <person name="Khan Z.M."/>
            <person name="Jackson L."/>
            <person name="Kovar C."/>
            <person name="Kowis A."/>
            <person name="Lee S."/>
            <person name="Lewis L.R."/>
            <person name="Margolis J."/>
            <person name="Morgan M."/>
            <person name="Nazareth L.V."/>
            <person name="Nguyen N."/>
            <person name="Okwuonu G."/>
            <person name="Parker D."/>
            <person name="Richards S."/>
            <person name="Ruiz S.J."/>
            <person name="Santibanez J."/>
            <person name="Savard J."/>
            <person name="Scherer S.E."/>
            <person name="Schneider B."/>
            <person name="Sodergren E."/>
            <person name="Tautz D."/>
            <person name="Vattahil S."/>
            <person name="Villasana D."/>
            <person name="White C.S."/>
            <person name="Wright R."/>
            <person name="Park Y."/>
            <person name="Beeman R.W."/>
            <person name="Lord J."/>
            <person name="Oppert B."/>
            <person name="Lorenzen M."/>
            <person name="Brown S."/>
            <person name="Wang L."/>
            <person name="Savard J."/>
            <person name="Tautz D."/>
            <person name="Richards S."/>
            <person name="Weinstock G."/>
            <person name="Gibbs R.A."/>
            <person name="Liu Y."/>
            <person name="Worley K."/>
            <person name="Weinstock G."/>
            <person name="Elsik C.G."/>
            <person name="Reese J.T."/>
            <person name="Elhaik E."/>
            <person name="Landan G."/>
            <person name="Graur D."/>
            <person name="Arensburger P."/>
            <person name="Atkinson P."/>
            <person name="Beeman R.W."/>
            <person name="Beidler J."/>
            <person name="Brown S.J."/>
            <person name="Demuth J.P."/>
            <person name="Drury D.W."/>
            <person name="Du Y.Z."/>
            <person name="Fujiwara H."/>
            <person name="Lorenzen M."/>
            <person name="Maselli V."/>
            <person name="Osanai M."/>
            <person name="Park Y."/>
            <person name="Robertson H.M."/>
            <person name="Tu Z."/>
            <person name="Wang J.J."/>
            <person name="Wang S."/>
            <person name="Richards S."/>
            <person name="Song H."/>
            <person name="Zhang L."/>
            <person name="Sodergren E."/>
            <person name="Werner D."/>
            <person name="Stanke M."/>
            <person name="Morgenstern B."/>
            <person name="Solovyev V."/>
            <person name="Kosarev P."/>
            <person name="Brown G."/>
            <person name="Chen H.C."/>
            <person name="Ermolaeva O."/>
            <person name="Hlavina W."/>
            <person name="Kapustin Y."/>
            <person name="Kiryutin B."/>
            <person name="Kitts P."/>
            <person name="Maglott D."/>
            <person name="Pruitt K."/>
            <person name="Sapojnikov V."/>
            <person name="Souvorov A."/>
            <person name="Mackey A.J."/>
            <person name="Waterhouse R.M."/>
            <person name="Wyder S."/>
            <person name="Zdobnov E.M."/>
            <person name="Zdobnov E.M."/>
            <person name="Wyder S."/>
            <person name="Kriventseva E.V."/>
            <person name="Kadowaki T."/>
            <person name="Bork P."/>
            <person name="Aranda M."/>
            <person name="Bao R."/>
            <person name="Beermann A."/>
            <person name="Berns N."/>
            <person name="Bolognesi R."/>
            <person name="Bonneton F."/>
            <person name="Bopp D."/>
            <person name="Brown S.J."/>
            <person name="Bucher G."/>
            <person name="Butts T."/>
            <person name="Chaumot A."/>
            <person name="Denell R.E."/>
            <person name="Ferrier D.E."/>
            <person name="Friedrich M."/>
            <person name="Gordon C.M."/>
            <person name="Jindra M."/>
            <person name="Klingler M."/>
            <person name="Lan Q."/>
            <person name="Lattorff H.M."/>
            <person name="Laudet V."/>
            <person name="von Levetsow C."/>
            <person name="Liu Z."/>
            <person name="Lutz R."/>
            <person name="Lynch J.A."/>
            <person name="da Fonseca R.N."/>
            <person name="Posnien N."/>
            <person name="Reuter R."/>
            <person name="Roth S."/>
            <person name="Savard J."/>
            <person name="Schinko J.B."/>
            <person name="Schmitt C."/>
            <person name="Schoppmeier M."/>
            <person name="Schroder R."/>
            <person name="Shippy T.D."/>
            <person name="Simonnet F."/>
            <person name="Marques-Souza H."/>
            <person name="Tautz D."/>
            <person name="Tomoyasu Y."/>
            <person name="Trauner J."/>
            <person name="Van der Zee M."/>
            <person name="Vervoort M."/>
            <person name="Wittkopp N."/>
            <person name="Wimmer E.A."/>
            <person name="Yang X."/>
            <person name="Jones A.K."/>
            <person name="Sattelle D.B."/>
            <person name="Ebert P.R."/>
            <person name="Nelson D."/>
            <person name="Scott J.G."/>
            <person name="Beeman R.W."/>
            <person name="Muthukrishnan S."/>
            <person name="Kramer K.J."/>
            <person name="Arakane Y."/>
            <person name="Beeman R.W."/>
            <person name="Zhu Q."/>
            <person name="Hogenkamp D."/>
            <person name="Dixit R."/>
            <person name="Oppert B."/>
            <person name="Jiang H."/>
            <person name="Zou Z."/>
            <person name="Marshall J."/>
            <person name="Elpidina E."/>
            <person name="Vinokurov K."/>
            <person name="Oppert C."/>
            <person name="Zou Z."/>
            <person name="Evans J."/>
            <person name="Lu Z."/>
            <person name="Zhao P."/>
            <person name="Sumathipala N."/>
            <person name="Altincicek B."/>
            <person name="Vilcinskas A."/>
            <person name="Williams M."/>
            <person name="Hultmark D."/>
            <person name="Hetru C."/>
            <person name="Jiang H."/>
            <person name="Grimmelikhuijzen C.J."/>
            <person name="Hauser F."/>
            <person name="Cazzamali G."/>
            <person name="Williamson M."/>
            <person name="Park Y."/>
            <person name="Li B."/>
            <person name="Tanaka Y."/>
            <person name="Predel R."/>
            <person name="Neupert S."/>
            <person name="Schachtner J."/>
            <person name="Verleyen P."/>
            <person name="Raible F."/>
            <person name="Bork P."/>
            <person name="Friedrich M."/>
            <person name="Walden K.K."/>
            <person name="Robertson H.M."/>
            <person name="Angeli S."/>
            <person name="Foret S."/>
            <person name="Bucher G."/>
            <person name="Schuetz S."/>
            <person name="Maleszka R."/>
            <person name="Wimmer E.A."/>
            <person name="Beeman R.W."/>
            <person name="Lorenzen M."/>
            <person name="Tomoyasu Y."/>
            <person name="Miller S.C."/>
            <person name="Grossmann D."/>
            <person name="Bucher G."/>
        </authorList>
    </citation>
    <scope>NUCLEOTIDE SEQUENCE [LARGE SCALE GENOMIC DNA]</scope>
    <source>
        <strain evidence="5 6">Georgia GA2</strain>
    </source>
</reference>
<protein>
    <submittedName>
        <fullName evidence="5">DNA replication factor Cdt1-like Protein</fullName>
    </submittedName>
</protein>
<organism evidence="5 6">
    <name type="scientific">Tribolium castaneum</name>
    <name type="common">Red flour beetle</name>
    <dbReference type="NCBI Taxonomy" id="7070"/>
    <lineage>
        <taxon>Eukaryota</taxon>
        <taxon>Metazoa</taxon>
        <taxon>Ecdysozoa</taxon>
        <taxon>Arthropoda</taxon>
        <taxon>Hexapoda</taxon>
        <taxon>Insecta</taxon>
        <taxon>Pterygota</taxon>
        <taxon>Neoptera</taxon>
        <taxon>Endopterygota</taxon>
        <taxon>Coleoptera</taxon>
        <taxon>Polyphaga</taxon>
        <taxon>Cucujiformia</taxon>
        <taxon>Tenebrionidae</taxon>
        <taxon>Tenebrionidae incertae sedis</taxon>
        <taxon>Tribolium</taxon>
    </lineage>
</organism>
<dbReference type="GO" id="GO:0070182">
    <property type="term" value="F:DNA polymerase binding"/>
    <property type="evidence" value="ECO:0000318"/>
    <property type="project" value="GO_Central"/>
</dbReference>
<dbReference type="InterPro" id="IPR036390">
    <property type="entry name" value="WH_DNA-bd_sf"/>
</dbReference>
<dbReference type="HOGENOM" id="CLU_023373_0_0_1"/>
<dbReference type="EMBL" id="KQ971321">
    <property type="protein sequence ID" value="EFA00549.1"/>
    <property type="molecule type" value="Genomic_DNA"/>
</dbReference>
<dbReference type="AlphaFoldDB" id="D6WGF9"/>
<dbReference type="KEGG" id="tca:657477"/>
<gene>
    <name evidence="5" type="primary">AUGUSTUS-3.0.2_03416</name>
    <name evidence="5" type="ORF">TcasGA2_TC003416</name>
</gene>
<dbReference type="GO" id="GO:0000278">
    <property type="term" value="P:mitotic cell cycle"/>
    <property type="evidence" value="ECO:0000318"/>
    <property type="project" value="GO_Central"/>
</dbReference>
<feature type="domain" description="CDT1 Geminin-binding" evidence="4">
    <location>
        <begin position="234"/>
        <end position="390"/>
    </location>
</feature>
<dbReference type="SMART" id="SM01075">
    <property type="entry name" value="CDT1"/>
    <property type="match status" value="1"/>
</dbReference>
<dbReference type="InterPro" id="IPR014939">
    <property type="entry name" value="CDT1_Gemini-bd-like"/>
</dbReference>
<dbReference type="PhylomeDB" id="D6WGF9"/>
<feature type="region of interest" description="Disordered" evidence="3">
    <location>
        <begin position="32"/>
        <end position="51"/>
    </location>
</feature>
<dbReference type="GO" id="GO:0030174">
    <property type="term" value="P:regulation of DNA-templated DNA replication initiation"/>
    <property type="evidence" value="ECO:0000318"/>
    <property type="project" value="GO_Central"/>
</dbReference>
<dbReference type="InterPro" id="IPR032054">
    <property type="entry name" value="Cdt1_C"/>
</dbReference>
<dbReference type="Pfam" id="PF16679">
    <property type="entry name" value="CDT1_C"/>
    <property type="match status" value="1"/>
</dbReference>
<dbReference type="eggNOG" id="KOG4762">
    <property type="taxonomic scope" value="Eukaryota"/>
</dbReference>
<evidence type="ECO:0000313" key="6">
    <source>
        <dbReference type="Proteomes" id="UP000007266"/>
    </source>
</evidence>
<dbReference type="PANTHER" id="PTHR28637:SF1">
    <property type="entry name" value="DNA REPLICATION FACTOR CDT1"/>
    <property type="match status" value="1"/>
</dbReference>
<evidence type="ECO:0000259" key="4">
    <source>
        <dbReference type="SMART" id="SM01075"/>
    </source>
</evidence>
<dbReference type="CDD" id="cd08674">
    <property type="entry name" value="Cdt1_m"/>
    <property type="match status" value="1"/>
</dbReference>
<dbReference type="Proteomes" id="UP000007266">
    <property type="component" value="Linkage group 3"/>
</dbReference>
<feature type="compositionally biased region" description="Polar residues" evidence="3">
    <location>
        <begin position="37"/>
        <end position="49"/>
    </location>
</feature>
<dbReference type="CDD" id="cd08767">
    <property type="entry name" value="Cdt1_c"/>
    <property type="match status" value="1"/>
</dbReference>
<dbReference type="FunCoup" id="D6WGF9">
    <property type="interactions" value="963"/>
</dbReference>
<reference evidence="5 6" key="2">
    <citation type="journal article" date="2010" name="Nucleic Acids Res.">
        <title>BeetleBase in 2010: revisions to provide comprehensive genomic information for Tribolium castaneum.</title>
        <authorList>
            <person name="Kim H.S."/>
            <person name="Murphy T."/>
            <person name="Xia J."/>
            <person name="Caragea D."/>
            <person name="Park Y."/>
            <person name="Beeman R.W."/>
            <person name="Lorenzen M.D."/>
            <person name="Butcher S."/>
            <person name="Manak J.R."/>
            <person name="Brown S.J."/>
        </authorList>
    </citation>
    <scope>NUCLEOTIDE SEQUENCE [LARGE SCALE GENOMIC DNA]</scope>
    <source>
        <strain evidence="5 6">Georgia GA2</strain>
    </source>
</reference>
<proteinExistence type="inferred from homology"/>
<dbReference type="InParanoid" id="D6WGF9"/>
<dbReference type="Pfam" id="PF08839">
    <property type="entry name" value="CDT1"/>
    <property type="match status" value="1"/>
</dbReference>
<evidence type="ECO:0000313" key="5">
    <source>
        <dbReference type="EMBL" id="EFA00549.1"/>
    </source>
</evidence>
<sequence length="577" mass="66028">MAQPSVAQYFNNRKRAAVDDYKSEYPQKVLRLDQDATTHSPKTGASNESKIVVKPPEASKVVKCTNLEQQNVSRKVIKVPKKKLKAGSNQDIQSLLNNMRKIERCVTPPNPSEKDANKELDHIKKKICQSSKFKELKASISRFKQSAEQLKVAEKKTADVAKSPQLKTFKSIEFEVVVSPQKVQSPEKPYLSPKKEPTVRRNLLSALSPKKTLFNATDTTSKDTESLTPQGLQLPFKYKTLTELFRSIDTVSQILFNRKEVITFRKLKPAVEEMVKRNLLEKHLAQIKSVYPTAYNFRQEKLKVFGTREERWELVLTPNLTNSEDMTSQVLIDRRRVFTETLIDKVKDYHNEFLLTLTPPMIISKDKITRWHPEFDLEKVPEIELGALPEPPFEEKFTTGKQVLEKARQMFNCNTRMEQALLKLKEAQQKAPTASEGPPTQVTSVLKGIPKALLEKVRQKQAAKALVSMTRTVDKEKEVQLYARLPEIARLTRNLFVTEKKTVLELDFVIDKLGNSYRTFLNKAEMENHLKAISNAVPGWLVFHKLRSSVFLKLAKNADLSQVLSKLEKISKEKNES</sequence>
<name>D6WGF9_TRICA</name>
<dbReference type="InterPro" id="IPR038090">
    <property type="entry name" value="Cdt1_C_WH_dom_sf"/>
</dbReference>
<dbReference type="STRING" id="7070.D6WGF9"/>
<accession>D6WGF9</accession>
<evidence type="ECO:0000256" key="2">
    <source>
        <dbReference type="ARBA" id="ARBA00023306"/>
    </source>
</evidence>
<dbReference type="SUPFAM" id="SSF46785">
    <property type="entry name" value="Winged helix' DNA-binding domain"/>
    <property type="match status" value="1"/>
</dbReference>
<evidence type="ECO:0000256" key="3">
    <source>
        <dbReference type="SAM" id="MobiDB-lite"/>
    </source>
</evidence>
<dbReference type="GO" id="GO:0000076">
    <property type="term" value="P:DNA replication checkpoint signaling"/>
    <property type="evidence" value="ECO:0000318"/>
    <property type="project" value="GO_Central"/>
</dbReference>
<dbReference type="GO" id="GO:0005634">
    <property type="term" value="C:nucleus"/>
    <property type="evidence" value="ECO:0000318"/>
    <property type="project" value="GO_Central"/>
</dbReference>
<dbReference type="OrthoDB" id="341730at2759"/>